<dbReference type="SUPFAM" id="SSF54593">
    <property type="entry name" value="Glyoxalase/Bleomycin resistance protein/Dihydroxybiphenyl dioxygenase"/>
    <property type="match status" value="1"/>
</dbReference>
<evidence type="ECO:0000313" key="2">
    <source>
        <dbReference type="EMBL" id="SEF94171.1"/>
    </source>
</evidence>
<proteinExistence type="predicted"/>
<dbReference type="OrthoDB" id="9806473at2"/>
<name>A0A1H5W4T3_9BACT</name>
<gene>
    <name evidence="2" type="ORF">SAMN05421819_1430</name>
</gene>
<dbReference type="EMBL" id="FNVA01000002">
    <property type="protein sequence ID" value="SEF94171.1"/>
    <property type="molecule type" value="Genomic_DNA"/>
</dbReference>
<dbReference type="GO" id="GO:0032259">
    <property type="term" value="P:methylation"/>
    <property type="evidence" value="ECO:0007669"/>
    <property type="project" value="UniProtKB-KW"/>
</dbReference>
<dbReference type="Gene3D" id="3.10.180.10">
    <property type="entry name" value="2,3-Dihydroxybiphenyl 1,2-Dioxygenase, domain 1"/>
    <property type="match status" value="1"/>
</dbReference>
<evidence type="ECO:0000259" key="1">
    <source>
        <dbReference type="Pfam" id="PF06983"/>
    </source>
</evidence>
<keyword evidence="3" id="KW-1185">Reference proteome</keyword>
<sequence>MNKLTPFLWFNDNAEDAANFYLSIFPESKKLFELRSSGVGPWPAGHIATIQIELLGQQMTFLNGGPAYQFTPAFSYSVACKDQAEIDFYWDKLLEGGGKTMACGWLTDRFGLCWQIVPEKLGQLLKHPNAMAAMMTMTKFDIATLEAAANS</sequence>
<dbReference type="Proteomes" id="UP000236728">
    <property type="component" value="Unassembled WGS sequence"/>
</dbReference>
<dbReference type="PANTHER" id="PTHR33990:SF2">
    <property type="entry name" value="PHNB-LIKE DOMAIN-CONTAINING PROTEIN"/>
    <property type="match status" value="1"/>
</dbReference>
<reference evidence="2 3" key="1">
    <citation type="submission" date="2016-10" db="EMBL/GenBank/DDBJ databases">
        <authorList>
            <person name="de Groot N.N."/>
        </authorList>
    </citation>
    <scope>NUCLEOTIDE SEQUENCE [LARGE SCALE GENOMIC DNA]</scope>
    <source>
        <strain evidence="2 3">DSM 22489</strain>
    </source>
</reference>
<protein>
    <submittedName>
        <fullName evidence="2">Glyoxalase superfamily enzyme, possibly 3-demethylubiquinone-9 3-methyltransferase</fullName>
    </submittedName>
</protein>
<keyword evidence="2" id="KW-0830">Ubiquinone</keyword>
<dbReference type="GO" id="GO:0008168">
    <property type="term" value="F:methyltransferase activity"/>
    <property type="evidence" value="ECO:0007669"/>
    <property type="project" value="UniProtKB-KW"/>
</dbReference>
<evidence type="ECO:0000313" key="3">
    <source>
        <dbReference type="Proteomes" id="UP000236728"/>
    </source>
</evidence>
<dbReference type="AlphaFoldDB" id="A0A1H5W4T3"/>
<organism evidence="2 3">
    <name type="scientific">Bryocella elongata</name>
    <dbReference type="NCBI Taxonomy" id="863522"/>
    <lineage>
        <taxon>Bacteria</taxon>
        <taxon>Pseudomonadati</taxon>
        <taxon>Acidobacteriota</taxon>
        <taxon>Terriglobia</taxon>
        <taxon>Terriglobales</taxon>
        <taxon>Acidobacteriaceae</taxon>
        <taxon>Bryocella</taxon>
    </lineage>
</organism>
<keyword evidence="2" id="KW-0489">Methyltransferase</keyword>
<keyword evidence="2" id="KW-0808">Transferase</keyword>
<dbReference type="InterPro" id="IPR009725">
    <property type="entry name" value="3_dmu_93_MTrfase"/>
</dbReference>
<dbReference type="InterPro" id="IPR028973">
    <property type="entry name" value="PhnB-like"/>
</dbReference>
<dbReference type="Pfam" id="PF06983">
    <property type="entry name" value="3-dmu-9_3-mt"/>
    <property type="match status" value="1"/>
</dbReference>
<dbReference type="InterPro" id="IPR029068">
    <property type="entry name" value="Glyas_Bleomycin-R_OHBP_Dase"/>
</dbReference>
<dbReference type="RefSeq" id="WP_103932365.1">
    <property type="nucleotide sequence ID" value="NZ_FNVA01000002.1"/>
</dbReference>
<dbReference type="PANTHER" id="PTHR33990">
    <property type="entry name" value="PROTEIN YJDN-RELATED"/>
    <property type="match status" value="1"/>
</dbReference>
<dbReference type="PIRSF" id="PIRSF021700">
    <property type="entry name" value="3_dmu_93_MTrfase"/>
    <property type="match status" value="1"/>
</dbReference>
<accession>A0A1H5W4T3</accession>
<dbReference type="CDD" id="cd06588">
    <property type="entry name" value="PhnB_like"/>
    <property type="match status" value="1"/>
</dbReference>
<feature type="domain" description="PhnB-like" evidence="1">
    <location>
        <begin position="3"/>
        <end position="117"/>
    </location>
</feature>